<comment type="caution">
    <text evidence="1">The sequence shown here is derived from an EMBL/GenBank/DDBJ whole genome shotgun (WGS) entry which is preliminary data.</text>
</comment>
<organism evidence="1 2">
    <name type="scientific">Ferrimonas gelatinilytica</name>
    <dbReference type="NCBI Taxonomy" id="1255257"/>
    <lineage>
        <taxon>Bacteria</taxon>
        <taxon>Pseudomonadati</taxon>
        <taxon>Pseudomonadota</taxon>
        <taxon>Gammaproteobacteria</taxon>
        <taxon>Alteromonadales</taxon>
        <taxon>Ferrimonadaceae</taxon>
        <taxon>Ferrimonas</taxon>
    </lineage>
</organism>
<protein>
    <submittedName>
        <fullName evidence="1">Uncharacterized protein</fullName>
    </submittedName>
</protein>
<proteinExistence type="predicted"/>
<dbReference type="EMBL" id="BAABLF010000006">
    <property type="protein sequence ID" value="GAA5188891.1"/>
    <property type="molecule type" value="Genomic_DNA"/>
</dbReference>
<keyword evidence="2" id="KW-1185">Reference proteome</keyword>
<evidence type="ECO:0000313" key="2">
    <source>
        <dbReference type="Proteomes" id="UP001501600"/>
    </source>
</evidence>
<accession>A0ABP9RYP3</accession>
<evidence type="ECO:0000313" key="1">
    <source>
        <dbReference type="EMBL" id="GAA5188891.1"/>
    </source>
</evidence>
<reference evidence="2" key="1">
    <citation type="journal article" date="2019" name="Int. J. Syst. Evol. Microbiol.">
        <title>The Global Catalogue of Microorganisms (GCM) 10K type strain sequencing project: providing services to taxonomists for standard genome sequencing and annotation.</title>
        <authorList>
            <consortium name="The Broad Institute Genomics Platform"/>
            <consortium name="The Broad Institute Genome Sequencing Center for Infectious Disease"/>
            <person name="Wu L."/>
            <person name="Ma J."/>
        </authorList>
    </citation>
    <scope>NUCLEOTIDE SEQUENCE [LARGE SCALE GENOMIC DNA]</scope>
    <source>
        <strain evidence="2">JCM 18720</strain>
    </source>
</reference>
<name>A0ABP9RYP3_9GAMM</name>
<sequence>MKIIDDGFDREVRKLTKMGRFLGWALEGRRGIEPAHSGVEWVLSLYTVINPPMKKIKPLRGIAVWFNSPKKQRG</sequence>
<gene>
    <name evidence="1" type="ORF">GCM10025772_09960</name>
</gene>
<dbReference type="Proteomes" id="UP001501600">
    <property type="component" value="Unassembled WGS sequence"/>
</dbReference>